<organism evidence="1 2">
    <name type="scientific">Dermatophagoides pteronyssinus</name>
    <name type="common">European house dust mite</name>
    <dbReference type="NCBI Taxonomy" id="6956"/>
    <lineage>
        <taxon>Eukaryota</taxon>
        <taxon>Metazoa</taxon>
        <taxon>Ecdysozoa</taxon>
        <taxon>Arthropoda</taxon>
        <taxon>Chelicerata</taxon>
        <taxon>Arachnida</taxon>
        <taxon>Acari</taxon>
        <taxon>Acariformes</taxon>
        <taxon>Sarcoptiformes</taxon>
        <taxon>Astigmata</taxon>
        <taxon>Psoroptidia</taxon>
        <taxon>Analgoidea</taxon>
        <taxon>Pyroglyphidae</taxon>
        <taxon>Dermatophagoidinae</taxon>
        <taxon>Dermatophagoides</taxon>
    </lineage>
</organism>
<evidence type="ECO:0000313" key="1">
    <source>
        <dbReference type="Proteomes" id="UP000515146"/>
    </source>
</evidence>
<keyword evidence="1" id="KW-1185">Reference proteome</keyword>
<dbReference type="Proteomes" id="UP000515146">
    <property type="component" value="Unplaced"/>
</dbReference>
<gene>
    <name evidence="2" type="primary">LOC113798499</name>
</gene>
<dbReference type="InParanoid" id="A0A6P6YHZ6"/>
<protein>
    <submittedName>
        <fullName evidence="2">Uncharacterized protein LOC113798499</fullName>
    </submittedName>
</protein>
<name>A0A6P6YHZ6_DERPT</name>
<proteinExistence type="predicted"/>
<dbReference type="AlphaFoldDB" id="A0A6P6YHZ6"/>
<reference evidence="2" key="1">
    <citation type="submission" date="2025-08" db="UniProtKB">
        <authorList>
            <consortium name="RefSeq"/>
        </authorList>
    </citation>
    <scope>IDENTIFICATION</scope>
    <source>
        <strain evidence="2">Airmid</strain>
    </source>
</reference>
<dbReference type="OMA" id="NIREHIK"/>
<accession>A0A6P6YHZ6</accession>
<sequence>MDIIKGLEQIGVVLNEIVAQKNPPNVNDNINDIENDDKKHQKPLLEKQRLRFINQSVCDYSKIVANLIDYFELNLPKEESKLLKEKIDTINDEECKICELITQLIKQTESDLDENADMLEQILVFLAGIPKNIREHIKEINPDHFELDDDIRFKIQFAINQVSLMVYDSMQMLQSIQDKLIEICSLYHIPYYYETNDYYIKLRRSISITYKNLYTIINDFQTLSYALWMVRHYESVMMSSSNENK</sequence>
<dbReference type="RefSeq" id="XP_027204857.1">
    <property type="nucleotide sequence ID" value="XM_027349056.1"/>
</dbReference>
<evidence type="ECO:0000313" key="2">
    <source>
        <dbReference type="RefSeq" id="XP_027204857.1"/>
    </source>
</evidence>
<dbReference type="OrthoDB" id="10395491at2759"/>
<dbReference type="KEGG" id="dpte:113798499"/>